<keyword evidence="10" id="KW-0233">DNA recombination</keyword>
<dbReference type="GO" id="GO:0000712">
    <property type="term" value="P:resolution of meiotic recombination intermediates"/>
    <property type="evidence" value="ECO:0007669"/>
    <property type="project" value="TreeGrafter"/>
</dbReference>
<evidence type="ECO:0000256" key="2">
    <source>
        <dbReference type="ARBA" id="ARBA00004123"/>
    </source>
</evidence>
<dbReference type="SMART" id="SM00891">
    <property type="entry name" value="ERCC4"/>
    <property type="match status" value="1"/>
</dbReference>
<evidence type="ECO:0000256" key="14">
    <source>
        <dbReference type="SAM" id="MobiDB-lite"/>
    </source>
</evidence>
<dbReference type="AlphaFoldDB" id="A0A0F7ZST4"/>
<evidence type="ECO:0000256" key="7">
    <source>
        <dbReference type="ARBA" id="ARBA00022763"/>
    </source>
</evidence>
<feature type="compositionally biased region" description="Polar residues" evidence="14">
    <location>
        <begin position="209"/>
        <end position="218"/>
    </location>
</feature>
<dbReference type="GO" id="GO:0031297">
    <property type="term" value="P:replication fork processing"/>
    <property type="evidence" value="ECO:0007669"/>
    <property type="project" value="TreeGrafter"/>
</dbReference>
<keyword evidence="5" id="KW-0479">Metal-binding</keyword>
<evidence type="ECO:0000256" key="8">
    <source>
        <dbReference type="ARBA" id="ARBA00022801"/>
    </source>
</evidence>
<feature type="domain" description="ERCC4" evidence="15">
    <location>
        <begin position="286"/>
        <end position="534"/>
    </location>
</feature>
<evidence type="ECO:0000313" key="16">
    <source>
        <dbReference type="EMBL" id="KJZ71918.1"/>
    </source>
</evidence>
<evidence type="ECO:0000256" key="12">
    <source>
        <dbReference type="ARBA" id="ARBA00023242"/>
    </source>
</evidence>
<feature type="compositionally biased region" description="Pro residues" evidence="14">
    <location>
        <begin position="117"/>
        <end position="127"/>
    </location>
</feature>
<evidence type="ECO:0000256" key="9">
    <source>
        <dbReference type="ARBA" id="ARBA00022842"/>
    </source>
</evidence>
<dbReference type="PANTHER" id="PTHR21077">
    <property type="entry name" value="EME1 PROTEIN"/>
    <property type="match status" value="1"/>
</dbReference>
<evidence type="ECO:0000256" key="10">
    <source>
        <dbReference type="ARBA" id="ARBA00023172"/>
    </source>
</evidence>
<keyword evidence="7" id="KW-0227">DNA damage</keyword>
<evidence type="ECO:0000256" key="1">
    <source>
        <dbReference type="ARBA" id="ARBA00001946"/>
    </source>
</evidence>
<comment type="cofactor">
    <cofactor evidence="1">
        <name>Mg(2+)</name>
        <dbReference type="ChEBI" id="CHEBI:18420"/>
    </cofactor>
</comment>
<evidence type="ECO:0000256" key="4">
    <source>
        <dbReference type="ARBA" id="ARBA00022722"/>
    </source>
</evidence>
<feature type="compositionally biased region" description="Basic and acidic residues" evidence="14">
    <location>
        <begin position="239"/>
        <end position="264"/>
    </location>
</feature>
<evidence type="ECO:0000256" key="11">
    <source>
        <dbReference type="ARBA" id="ARBA00023204"/>
    </source>
</evidence>
<comment type="similarity">
    <text evidence="3">Belongs to the EME1/MMS4 family.</text>
</comment>
<dbReference type="GO" id="GO:0008821">
    <property type="term" value="F:crossover junction DNA endonuclease activity"/>
    <property type="evidence" value="ECO:0007669"/>
    <property type="project" value="TreeGrafter"/>
</dbReference>
<keyword evidence="8" id="KW-0378">Hydrolase</keyword>
<dbReference type="InterPro" id="IPR033310">
    <property type="entry name" value="Mms4/EME1/EME2"/>
</dbReference>
<dbReference type="GO" id="GO:0048476">
    <property type="term" value="C:Holliday junction resolvase complex"/>
    <property type="evidence" value="ECO:0007669"/>
    <property type="project" value="InterPro"/>
</dbReference>
<dbReference type="EMBL" id="KQ030557">
    <property type="protein sequence ID" value="KJZ71918.1"/>
    <property type="molecule type" value="Genomic_DNA"/>
</dbReference>
<dbReference type="Gene3D" id="3.40.50.10130">
    <property type="match status" value="1"/>
</dbReference>
<evidence type="ECO:0000313" key="17">
    <source>
        <dbReference type="Proteomes" id="UP000054481"/>
    </source>
</evidence>
<dbReference type="InterPro" id="IPR006166">
    <property type="entry name" value="ERCC4_domain"/>
</dbReference>
<accession>A0A0F7ZST4</accession>
<evidence type="ECO:0000259" key="15">
    <source>
        <dbReference type="SMART" id="SM00891"/>
    </source>
</evidence>
<gene>
    <name evidence="16" type="ORF">HIM_08674</name>
</gene>
<keyword evidence="6" id="KW-0255">Endonuclease</keyword>
<evidence type="ECO:0000256" key="13">
    <source>
        <dbReference type="ARBA" id="ARBA00023254"/>
    </source>
</evidence>
<dbReference type="Proteomes" id="UP000054481">
    <property type="component" value="Unassembled WGS sequence"/>
</dbReference>
<dbReference type="GO" id="GO:0003677">
    <property type="term" value="F:DNA binding"/>
    <property type="evidence" value="ECO:0007669"/>
    <property type="project" value="InterPro"/>
</dbReference>
<proteinExistence type="inferred from homology"/>
<feature type="compositionally biased region" description="Low complexity" evidence="14">
    <location>
        <begin position="176"/>
        <end position="186"/>
    </location>
</feature>
<dbReference type="GO" id="GO:0006302">
    <property type="term" value="P:double-strand break repair"/>
    <property type="evidence" value="ECO:0007669"/>
    <property type="project" value="TreeGrafter"/>
</dbReference>
<feature type="region of interest" description="Disordered" evidence="14">
    <location>
        <begin position="1"/>
        <end position="264"/>
    </location>
</feature>
<keyword evidence="11" id="KW-0234">DNA repair</keyword>
<dbReference type="GO" id="GO:0046872">
    <property type="term" value="F:metal ion binding"/>
    <property type="evidence" value="ECO:0007669"/>
    <property type="project" value="UniProtKB-KW"/>
</dbReference>
<dbReference type="GO" id="GO:0005634">
    <property type="term" value="C:nucleus"/>
    <property type="evidence" value="ECO:0007669"/>
    <property type="project" value="UniProtKB-SubCell"/>
</dbReference>
<dbReference type="InterPro" id="IPR047521">
    <property type="entry name" value="XPF_nuclease_EME1_ascomycetes"/>
</dbReference>
<name>A0A0F7ZST4_9HYPO</name>
<evidence type="ECO:0000256" key="5">
    <source>
        <dbReference type="ARBA" id="ARBA00022723"/>
    </source>
</evidence>
<evidence type="ECO:0000256" key="6">
    <source>
        <dbReference type="ARBA" id="ARBA00022759"/>
    </source>
</evidence>
<dbReference type="GO" id="GO:0031573">
    <property type="term" value="P:mitotic intra-S DNA damage checkpoint signaling"/>
    <property type="evidence" value="ECO:0007669"/>
    <property type="project" value="TreeGrafter"/>
</dbReference>
<keyword evidence="9" id="KW-0460">Magnesium</keyword>
<dbReference type="Pfam" id="PF02732">
    <property type="entry name" value="ERCC4"/>
    <property type="match status" value="1"/>
</dbReference>
<keyword evidence="4" id="KW-0540">Nuclease</keyword>
<evidence type="ECO:0000256" key="3">
    <source>
        <dbReference type="ARBA" id="ARBA00005313"/>
    </source>
</evidence>
<reference evidence="16 17" key="1">
    <citation type="journal article" date="2014" name="Genome Biol. Evol.">
        <title>Comparative genomics and transcriptomics analyses reveal divergent lifestyle features of nematode endoparasitic fungus Hirsutella minnesotensis.</title>
        <authorList>
            <person name="Lai Y."/>
            <person name="Liu K."/>
            <person name="Zhang X."/>
            <person name="Zhang X."/>
            <person name="Li K."/>
            <person name="Wang N."/>
            <person name="Shu C."/>
            <person name="Wu Y."/>
            <person name="Wang C."/>
            <person name="Bushley K.E."/>
            <person name="Xiang M."/>
            <person name="Liu X."/>
        </authorList>
    </citation>
    <scope>NUCLEOTIDE SEQUENCE [LARGE SCALE GENOMIC DNA]</scope>
    <source>
        <strain evidence="16 17">3608</strain>
    </source>
</reference>
<dbReference type="PANTHER" id="PTHR21077:SF5">
    <property type="entry name" value="CROSSOVER JUNCTION ENDONUCLEASE MMS4"/>
    <property type="match status" value="1"/>
</dbReference>
<dbReference type="CDD" id="cd20085">
    <property type="entry name" value="XPF_nuclease_Mms4"/>
    <property type="match status" value="1"/>
</dbReference>
<sequence length="537" mass="59342">MPTVIDLVSSSPPPRPAPRSAARDPPPSSDDFDLFLAGRPPAKRPRTSRDPNPPPSKPPLRLNHNASLSRRALDPIEVSSSMEQLPHARQSPVKSPLRAASRPALPTIDSDPFASSPVPPRLPPPSRAAPFRRAVSLDPFGSSPVATRLAPRSAQRPGVDSDPPEPAAPSNHHDVISIGDSSSVHGSDSDLPDIKDLQFRRRSGKPLARSQSDITSSVRPRPASRAAESKTRKRPAQSAEDKAADKERKRLEREHAKEARAREKERAAAVAEANKLRTDKKVSTPEMIVDLPATLSPDHKTQVETMLAELGVEHSTCHSPHDCIRWRRKVTSRFDDALGRWEPIPPRIHDETHVLVIMTADRFIHLMQSQDLDAHARRVLDAFPGHRVILLLQGMTPWMRKNRNVRNRQFASGVRAEQAPARSRARAAEYVPEEDVEDALLRLQVKHDTFIHHTVTPVETARWVVTFTQHISTIPYRKQRDHATSAAGFCMESGQVKTGDGSKDTYVKMLQEIVRITAPIAYGVAMGLTPSASWSAA</sequence>
<keyword evidence="17" id="KW-1185">Reference proteome</keyword>
<keyword evidence="13" id="KW-0469">Meiosis</keyword>
<dbReference type="OrthoDB" id="343092at2759"/>
<protein>
    <recommendedName>
        <fullName evidence="15">ERCC4 domain-containing protein</fullName>
    </recommendedName>
</protein>
<comment type="subcellular location">
    <subcellularLocation>
        <location evidence="2">Nucleus</location>
    </subcellularLocation>
</comment>
<keyword evidence="12" id="KW-0539">Nucleus</keyword>
<organism evidence="16 17">
    <name type="scientific">Hirsutella minnesotensis 3608</name>
    <dbReference type="NCBI Taxonomy" id="1043627"/>
    <lineage>
        <taxon>Eukaryota</taxon>
        <taxon>Fungi</taxon>
        <taxon>Dikarya</taxon>
        <taxon>Ascomycota</taxon>
        <taxon>Pezizomycotina</taxon>
        <taxon>Sordariomycetes</taxon>
        <taxon>Hypocreomycetidae</taxon>
        <taxon>Hypocreales</taxon>
        <taxon>Ophiocordycipitaceae</taxon>
        <taxon>Hirsutella</taxon>
    </lineage>
</organism>